<dbReference type="PANTHER" id="PTHR24305:SF210">
    <property type="entry name" value="CYTOCHROME P450 MONOOXYGENASE ASQL-RELATED"/>
    <property type="match status" value="1"/>
</dbReference>
<dbReference type="PANTHER" id="PTHR24305">
    <property type="entry name" value="CYTOCHROME P450"/>
    <property type="match status" value="1"/>
</dbReference>
<keyword evidence="8" id="KW-0812">Transmembrane</keyword>
<dbReference type="InterPro" id="IPR001128">
    <property type="entry name" value="Cyt_P450"/>
</dbReference>
<dbReference type="InterPro" id="IPR017972">
    <property type="entry name" value="Cyt_P450_CS"/>
</dbReference>
<name>A0AAE0K1I2_9PEZI</name>
<dbReference type="PRINTS" id="PR00463">
    <property type="entry name" value="EP450I"/>
</dbReference>
<dbReference type="GO" id="GO:0004497">
    <property type="term" value="F:monooxygenase activity"/>
    <property type="evidence" value="ECO:0007669"/>
    <property type="project" value="UniProtKB-KW"/>
</dbReference>
<evidence type="ECO:0000256" key="3">
    <source>
        <dbReference type="ARBA" id="ARBA00022617"/>
    </source>
</evidence>
<evidence type="ECO:0000256" key="2">
    <source>
        <dbReference type="ARBA" id="ARBA00010617"/>
    </source>
</evidence>
<dbReference type="InterPro" id="IPR050121">
    <property type="entry name" value="Cytochrome_P450_monoxygenase"/>
</dbReference>
<reference evidence="9" key="1">
    <citation type="journal article" date="2023" name="Mol. Phylogenet. Evol.">
        <title>Genome-scale phylogeny and comparative genomics of the fungal order Sordariales.</title>
        <authorList>
            <person name="Hensen N."/>
            <person name="Bonometti L."/>
            <person name="Westerberg I."/>
            <person name="Brannstrom I.O."/>
            <person name="Guillou S."/>
            <person name="Cros-Aarteil S."/>
            <person name="Calhoun S."/>
            <person name="Haridas S."/>
            <person name="Kuo A."/>
            <person name="Mondo S."/>
            <person name="Pangilinan J."/>
            <person name="Riley R."/>
            <person name="LaButti K."/>
            <person name="Andreopoulos B."/>
            <person name="Lipzen A."/>
            <person name="Chen C."/>
            <person name="Yan M."/>
            <person name="Daum C."/>
            <person name="Ng V."/>
            <person name="Clum A."/>
            <person name="Steindorff A."/>
            <person name="Ohm R.A."/>
            <person name="Martin F."/>
            <person name="Silar P."/>
            <person name="Natvig D.O."/>
            <person name="Lalanne C."/>
            <person name="Gautier V."/>
            <person name="Ament-Velasquez S.L."/>
            <person name="Kruys A."/>
            <person name="Hutchinson M.I."/>
            <person name="Powell A.J."/>
            <person name="Barry K."/>
            <person name="Miller A.N."/>
            <person name="Grigoriev I.V."/>
            <person name="Debuchy R."/>
            <person name="Gladieux P."/>
            <person name="Hiltunen Thoren M."/>
            <person name="Johannesson H."/>
        </authorList>
    </citation>
    <scope>NUCLEOTIDE SEQUENCE</scope>
    <source>
        <strain evidence="9">CBS 232.78</strain>
    </source>
</reference>
<keyword evidence="3 6" id="KW-0349">Heme</keyword>
<keyword evidence="8" id="KW-0472">Membrane</keyword>
<sequence length="517" mass="58197">MAVFTDVKSTVVLLSFAVVVCIYGLVVYRLYFHPLSKFPGPFFRAVSELPAIFGLVSGRNHAIIKGLHDQYGSVVRLAPNELSFCGADAWEDIYGLRAFDEPMEKDPNWAGVTNASPDGALVLTQAPGAHHTRLRRAWAQPFSTTSCMQQEPIIQEQVEKFISILMGHAKAGQPVNMSQQFLSLMLDIISDLCFSAPFGCLDNASGIEWSRRLRTATYCMVGEMITKRLAGPGTFLQKLLYKYAVPSRYKEAKLGHFMESKEKILKRIDDGEKIERKDFIYFVLRQNEVRNVLSPSELFVNTSLFIAAGSDTTALNLAVTTYFLLTSPDAYKALVSEVRNNPNIHSAADLKWSNLKNLPYLGAVINESLRLRAVIVSGLLRAVPRNGATIDGRFVPAGTTVSVHMWSACHSTCNFTRPQEFLPERWVYPEQFPNDKKHAAQPFSYGPRGCIGKMLSLIEQKIILAHIIWHFDLELEGSSEAAWKWACDGDEFRYIKTYINWEKPDELMVRLIPVQRD</sequence>
<dbReference type="InterPro" id="IPR036396">
    <property type="entry name" value="Cyt_P450_sf"/>
</dbReference>
<keyword evidence="10" id="KW-1185">Reference proteome</keyword>
<dbReference type="GO" id="GO:0016705">
    <property type="term" value="F:oxidoreductase activity, acting on paired donors, with incorporation or reduction of molecular oxygen"/>
    <property type="evidence" value="ECO:0007669"/>
    <property type="project" value="InterPro"/>
</dbReference>
<organism evidence="9 10">
    <name type="scientific">Podospora didyma</name>
    <dbReference type="NCBI Taxonomy" id="330526"/>
    <lineage>
        <taxon>Eukaryota</taxon>
        <taxon>Fungi</taxon>
        <taxon>Dikarya</taxon>
        <taxon>Ascomycota</taxon>
        <taxon>Pezizomycotina</taxon>
        <taxon>Sordariomycetes</taxon>
        <taxon>Sordariomycetidae</taxon>
        <taxon>Sordariales</taxon>
        <taxon>Podosporaceae</taxon>
        <taxon>Podospora</taxon>
    </lineage>
</organism>
<keyword evidence="4 6" id="KW-0479">Metal-binding</keyword>
<dbReference type="AlphaFoldDB" id="A0AAE0K1I2"/>
<dbReference type="GO" id="GO:0020037">
    <property type="term" value="F:heme binding"/>
    <property type="evidence" value="ECO:0007669"/>
    <property type="project" value="InterPro"/>
</dbReference>
<comment type="cofactor">
    <cofactor evidence="1 6">
        <name>heme</name>
        <dbReference type="ChEBI" id="CHEBI:30413"/>
    </cofactor>
</comment>
<dbReference type="CDD" id="cd11058">
    <property type="entry name" value="CYP60B-like"/>
    <property type="match status" value="1"/>
</dbReference>
<dbReference type="InterPro" id="IPR002401">
    <property type="entry name" value="Cyt_P450_E_grp-I"/>
</dbReference>
<comment type="similarity">
    <text evidence="2 7">Belongs to the cytochrome P450 family.</text>
</comment>
<dbReference type="EMBL" id="JAULSW010000011">
    <property type="protein sequence ID" value="KAK3367982.1"/>
    <property type="molecule type" value="Genomic_DNA"/>
</dbReference>
<dbReference type="PRINTS" id="PR00385">
    <property type="entry name" value="P450"/>
</dbReference>
<evidence type="ECO:0000256" key="1">
    <source>
        <dbReference type="ARBA" id="ARBA00001971"/>
    </source>
</evidence>
<dbReference type="GO" id="GO:0005506">
    <property type="term" value="F:iron ion binding"/>
    <property type="evidence" value="ECO:0007669"/>
    <property type="project" value="InterPro"/>
</dbReference>
<evidence type="ECO:0000256" key="8">
    <source>
        <dbReference type="SAM" id="Phobius"/>
    </source>
</evidence>
<proteinExistence type="inferred from homology"/>
<keyword evidence="5 6" id="KW-0408">Iron</keyword>
<dbReference type="SUPFAM" id="SSF48264">
    <property type="entry name" value="Cytochrome P450"/>
    <property type="match status" value="1"/>
</dbReference>
<keyword evidence="7 9" id="KW-0503">Monooxygenase</keyword>
<reference evidence="9" key="2">
    <citation type="submission" date="2023-06" db="EMBL/GenBank/DDBJ databases">
        <authorList>
            <consortium name="Lawrence Berkeley National Laboratory"/>
            <person name="Haridas S."/>
            <person name="Hensen N."/>
            <person name="Bonometti L."/>
            <person name="Westerberg I."/>
            <person name="Brannstrom I.O."/>
            <person name="Guillou S."/>
            <person name="Cros-Aarteil S."/>
            <person name="Calhoun S."/>
            <person name="Kuo A."/>
            <person name="Mondo S."/>
            <person name="Pangilinan J."/>
            <person name="Riley R."/>
            <person name="LaButti K."/>
            <person name="Andreopoulos B."/>
            <person name="Lipzen A."/>
            <person name="Chen C."/>
            <person name="Yanf M."/>
            <person name="Daum C."/>
            <person name="Ng V."/>
            <person name="Clum A."/>
            <person name="Steindorff A."/>
            <person name="Ohm R."/>
            <person name="Martin F."/>
            <person name="Silar P."/>
            <person name="Natvig D."/>
            <person name="Lalanne C."/>
            <person name="Gautier V."/>
            <person name="Ament-velasquez S.L."/>
            <person name="Kruys A."/>
            <person name="Hutchinson M.I."/>
            <person name="Powell A.J."/>
            <person name="Barry K."/>
            <person name="Miller A.N."/>
            <person name="Grigoriev I.V."/>
            <person name="Debuchy R."/>
            <person name="Gladieux P."/>
            <person name="Thoren M.H."/>
            <person name="Johannesson H."/>
        </authorList>
    </citation>
    <scope>NUCLEOTIDE SEQUENCE</scope>
    <source>
        <strain evidence="9">CBS 232.78</strain>
    </source>
</reference>
<evidence type="ECO:0000256" key="5">
    <source>
        <dbReference type="ARBA" id="ARBA00023004"/>
    </source>
</evidence>
<evidence type="ECO:0000256" key="7">
    <source>
        <dbReference type="RuleBase" id="RU000461"/>
    </source>
</evidence>
<comment type="caution">
    <text evidence="9">The sequence shown here is derived from an EMBL/GenBank/DDBJ whole genome shotgun (WGS) entry which is preliminary data.</text>
</comment>
<evidence type="ECO:0000313" key="9">
    <source>
        <dbReference type="EMBL" id="KAK3367982.1"/>
    </source>
</evidence>
<keyword evidence="8" id="KW-1133">Transmembrane helix</keyword>
<dbReference type="Gene3D" id="1.10.630.10">
    <property type="entry name" value="Cytochrome P450"/>
    <property type="match status" value="1"/>
</dbReference>
<evidence type="ECO:0000313" key="10">
    <source>
        <dbReference type="Proteomes" id="UP001285441"/>
    </source>
</evidence>
<dbReference type="PROSITE" id="PS00086">
    <property type="entry name" value="CYTOCHROME_P450"/>
    <property type="match status" value="1"/>
</dbReference>
<feature type="transmembrane region" description="Helical" evidence="8">
    <location>
        <begin position="12"/>
        <end position="32"/>
    </location>
</feature>
<feature type="binding site" description="axial binding residue" evidence="6">
    <location>
        <position position="450"/>
    </location>
    <ligand>
        <name>heme</name>
        <dbReference type="ChEBI" id="CHEBI:30413"/>
    </ligand>
    <ligandPart>
        <name>Fe</name>
        <dbReference type="ChEBI" id="CHEBI:18248"/>
    </ligandPart>
</feature>
<evidence type="ECO:0000256" key="6">
    <source>
        <dbReference type="PIRSR" id="PIRSR602401-1"/>
    </source>
</evidence>
<keyword evidence="7" id="KW-0560">Oxidoreductase</keyword>
<protein>
    <submittedName>
        <fullName evidence="9">Cytochrome P450 monooxygenase</fullName>
    </submittedName>
</protein>
<evidence type="ECO:0000256" key="4">
    <source>
        <dbReference type="ARBA" id="ARBA00022723"/>
    </source>
</evidence>
<gene>
    <name evidence="9" type="ORF">B0H63DRAFT_490098</name>
</gene>
<accession>A0AAE0K1I2</accession>
<dbReference type="Proteomes" id="UP001285441">
    <property type="component" value="Unassembled WGS sequence"/>
</dbReference>
<dbReference type="Pfam" id="PF00067">
    <property type="entry name" value="p450"/>
    <property type="match status" value="1"/>
</dbReference>